<evidence type="ECO:0000313" key="3">
    <source>
        <dbReference type="Proteomes" id="UP001054902"/>
    </source>
</evidence>
<accession>A0AAD3D8Y1</accession>
<keyword evidence="3" id="KW-1185">Reference proteome</keyword>
<feature type="compositionally biased region" description="Polar residues" evidence="1">
    <location>
        <begin position="32"/>
        <end position="44"/>
    </location>
</feature>
<organism evidence="2 3">
    <name type="scientific">Chaetoceros tenuissimus</name>
    <dbReference type="NCBI Taxonomy" id="426638"/>
    <lineage>
        <taxon>Eukaryota</taxon>
        <taxon>Sar</taxon>
        <taxon>Stramenopiles</taxon>
        <taxon>Ochrophyta</taxon>
        <taxon>Bacillariophyta</taxon>
        <taxon>Coscinodiscophyceae</taxon>
        <taxon>Chaetocerotophycidae</taxon>
        <taxon>Chaetocerotales</taxon>
        <taxon>Chaetocerotaceae</taxon>
        <taxon>Chaetoceros</taxon>
    </lineage>
</organism>
<feature type="compositionally biased region" description="Basic residues" evidence="1">
    <location>
        <begin position="47"/>
        <end position="57"/>
    </location>
</feature>
<feature type="region of interest" description="Disordered" evidence="1">
    <location>
        <begin position="175"/>
        <end position="211"/>
    </location>
</feature>
<protein>
    <submittedName>
        <fullName evidence="2">Uncharacterized protein</fullName>
    </submittedName>
</protein>
<evidence type="ECO:0000313" key="2">
    <source>
        <dbReference type="EMBL" id="GFH58199.1"/>
    </source>
</evidence>
<comment type="caution">
    <text evidence="2">The sequence shown here is derived from an EMBL/GenBank/DDBJ whole genome shotgun (WGS) entry which is preliminary data.</text>
</comment>
<name>A0AAD3D8Y1_9STRA</name>
<evidence type="ECO:0000256" key="1">
    <source>
        <dbReference type="SAM" id="MobiDB-lite"/>
    </source>
</evidence>
<proteinExistence type="predicted"/>
<feature type="region of interest" description="Disordered" evidence="1">
    <location>
        <begin position="1"/>
        <end position="81"/>
    </location>
</feature>
<dbReference type="AlphaFoldDB" id="A0AAD3D8Y1"/>
<feature type="compositionally biased region" description="Basic residues" evidence="1">
    <location>
        <begin position="1"/>
        <end position="26"/>
    </location>
</feature>
<dbReference type="Proteomes" id="UP001054902">
    <property type="component" value="Unassembled WGS sequence"/>
</dbReference>
<reference evidence="2 3" key="1">
    <citation type="journal article" date="2021" name="Sci. Rep.">
        <title>The genome of the diatom Chaetoceros tenuissimus carries an ancient integrated fragment of an extant virus.</title>
        <authorList>
            <person name="Hongo Y."/>
            <person name="Kimura K."/>
            <person name="Takaki Y."/>
            <person name="Yoshida Y."/>
            <person name="Baba S."/>
            <person name="Kobayashi G."/>
            <person name="Nagasaki K."/>
            <person name="Hano T."/>
            <person name="Tomaru Y."/>
        </authorList>
    </citation>
    <scope>NUCLEOTIDE SEQUENCE [LARGE SCALE GENOMIC DNA]</scope>
    <source>
        <strain evidence="2 3">NIES-3715</strain>
    </source>
</reference>
<sequence>MGKKKSKAGKQKQAKAKAASQKRKQNAKFNIPISSDGTMITNSSNKKDKKTIPKKIQNKMIGKMNLKDNTRSKKTREDQDFEDEYKSLLERQHAAQLKKTNKKKQNSLVMAPATLQVNQKPTTQQLVDDAANHLHGMQELGMLSGAAIGGNPNANLLQVLAAQKRREDYLAQQEAMKPREIGEGNNFWALQDDSSDDEDKKNSSTPAFNFAAPSFSFTPATNFGSGTTTVLDDDPDL</sequence>
<gene>
    <name evidence="2" type="ORF">CTEN210_14675</name>
</gene>
<dbReference type="EMBL" id="BLLK01000061">
    <property type="protein sequence ID" value="GFH58199.1"/>
    <property type="molecule type" value="Genomic_DNA"/>
</dbReference>
<feature type="compositionally biased region" description="Basic and acidic residues" evidence="1">
    <location>
        <begin position="65"/>
        <end position="81"/>
    </location>
</feature>